<protein>
    <submittedName>
        <fullName evidence="2">Uncharacterized protein</fullName>
    </submittedName>
</protein>
<proteinExistence type="predicted"/>
<dbReference type="Proteomes" id="UP000182573">
    <property type="component" value="Unassembled WGS sequence"/>
</dbReference>
<evidence type="ECO:0000313" key="3">
    <source>
        <dbReference type="Proteomes" id="UP000182573"/>
    </source>
</evidence>
<name>A0A1H2V6V6_HALVA</name>
<dbReference type="AlphaFoldDB" id="A0A1H2V6V6"/>
<organism evidence="2 3">
    <name type="scientific">Haloarcula vallismortis</name>
    <name type="common">Halobacterium vallismortis</name>
    <dbReference type="NCBI Taxonomy" id="28442"/>
    <lineage>
        <taxon>Archaea</taxon>
        <taxon>Methanobacteriati</taxon>
        <taxon>Methanobacteriota</taxon>
        <taxon>Stenosarchaea group</taxon>
        <taxon>Halobacteria</taxon>
        <taxon>Halobacteriales</taxon>
        <taxon>Haloarculaceae</taxon>
        <taxon>Haloarcula</taxon>
    </lineage>
</organism>
<evidence type="ECO:0000313" key="2">
    <source>
        <dbReference type="EMBL" id="SDW64062.1"/>
    </source>
</evidence>
<gene>
    <name evidence="2" type="ORF">SAMN05443574_105161</name>
</gene>
<keyword evidence="1" id="KW-0472">Membrane</keyword>
<dbReference type="EMBL" id="FNOF01000005">
    <property type="protein sequence ID" value="SDW64062.1"/>
    <property type="molecule type" value="Genomic_DNA"/>
</dbReference>
<evidence type="ECO:0000256" key="1">
    <source>
        <dbReference type="SAM" id="Phobius"/>
    </source>
</evidence>
<keyword evidence="1" id="KW-0812">Transmembrane</keyword>
<accession>A0A1H2V6V6</accession>
<feature type="transmembrane region" description="Helical" evidence="1">
    <location>
        <begin position="7"/>
        <end position="33"/>
    </location>
</feature>
<reference evidence="2 3" key="1">
    <citation type="submission" date="2016-10" db="EMBL/GenBank/DDBJ databases">
        <authorList>
            <person name="de Groot N.N."/>
        </authorList>
    </citation>
    <scope>NUCLEOTIDE SEQUENCE [LARGE SCALE GENOMIC DNA]</scope>
    <source>
        <strain evidence="2 3">DSM 3756</strain>
    </source>
</reference>
<dbReference type="RefSeq" id="WP_160163015.1">
    <property type="nucleotide sequence ID" value="NZ_FNOF01000005.1"/>
</dbReference>
<keyword evidence="1" id="KW-1133">Transmembrane helix</keyword>
<sequence length="55" mass="6001">MVQFGFLLVWALVGFGFVVAASFVGTMLALHYYDSNGSLSVSLDSIISRLNNDTR</sequence>